<protein>
    <submittedName>
        <fullName evidence="2">Uncharacterized protein</fullName>
    </submittedName>
</protein>
<feature type="region of interest" description="Disordered" evidence="1">
    <location>
        <begin position="686"/>
        <end position="712"/>
    </location>
</feature>
<accession>A0AAE1UCB4</accession>
<feature type="compositionally biased region" description="Polar residues" evidence="1">
    <location>
        <begin position="210"/>
        <end position="239"/>
    </location>
</feature>
<dbReference type="EMBL" id="JAWZYT010001296">
    <property type="protein sequence ID" value="KAK4313519.1"/>
    <property type="molecule type" value="Genomic_DNA"/>
</dbReference>
<keyword evidence="3" id="KW-1185">Reference proteome</keyword>
<name>A0AAE1UCB4_9EUCA</name>
<reference evidence="2" key="1">
    <citation type="submission" date="2023-11" db="EMBL/GenBank/DDBJ databases">
        <title>Genome assemblies of two species of porcelain crab, Petrolisthes cinctipes and Petrolisthes manimaculis (Anomura: Porcellanidae).</title>
        <authorList>
            <person name="Angst P."/>
        </authorList>
    </citation>
    <scope>NUCLEOTIDE SEQUENCE</scope>
    <source>
        <strain evidence="2">PB745_02</strain>
        <tissue evidence="2">Gill</tissue>
    </source>
</reference>
<evidence type="ECO:0000256" key="1">
    <source>
        <dbReference type="SAM" id="MobiDB-lite"/>
    </source>
</evidence>
<dbReference type="Gene3D" id="2.40.50.140">
    <property type="entry name" value="Nucleic acid-binding proteins"/>
    <property type="match status" value="2"/>
</dbReference>
<feature type="compositionally biased region" description="Polar residues" evidence="1">
    <location>
        <begin position="279"/>
        <end position="288"/>
    </location>
</feature>
<dbReference type="InterPro" id="IPR012340">
    <property type="entry name" value="NA-bd_OB-fold"/>
</dbReference>
<organism evidence="2 3">
    <name type="scientific">Petrolisthes manimaculis</name>
    <dbReference type="NCBI Taxonomy" id="1843537"/>
    <lineage>
        <taxon>Eukaryota</taxon>
        <taxon>Metazoa</taxon>
        <taxon>Ecdysozoa</taxon>
        <taxon>Arthropoda</taxon>
        <taxon>Crustacea</taxon>
        <taxon>Multicrustacea</taxon>
        <taxon>Malacostraca</taxon>
        <taxon>Eumalacostraca</taxon>
        <taxon>Eucarida</taxon>
        <taxon>Decapoda</taxon>
        <taxon>Pleocyemata</taxon>
        <taxon>Anomura</taxon>
        <taxon>Galatheoidea</taxon>
        <taxon>Porcellanidae</taxon>
        <taxon>Petrolisthes</taxon>
    </lineage>
</organism>
<feature type="compositionally biased region" description="Polar residues" evidence="1">
    <location>
        <begin position="253"/>
        <end position="270"/>
    </location>
</feature>
<sequence length="924" mass="100584">MDTNTNVKTLTLKELSVDLIKKALPYGYNKQFIMSKANSGKQQPFTYIIASVERTLPSRLRNDVPEKRLVLREILQNGVQSDLNLELFIFADIVGALEKLLEETQDLKDVLLVLSGARLIPYTGYPQEGWCRLALLAGGRRALNSQVWLVKSSAKAEELMEVDDGQVPSSSPKKSSHVDVLPRHQNKLPGSTTPSLPDSPGCTLLKYQKSPGNAQLQHQKSPGNTQLQHQKSPSNSLPQHRNCRDDAHPQLPKSPSNIAQCLPISSTDGNLLQHEKSPVPQSSTSDAMTNGHGHIAHTETFVSINGCEPGVKVSVCGVVSKGVTESVGDIRQETGDIRCAVVDPSCLEEGAEYRELVVAGLYSLTAGVIILLRNIQVDYCGFDLHARVETPGQTITFSSNHSDPIVPSDNNSDFVLTDTVRNKVKEVRTWWKEVAFGPSPSLSVPTTISTISPATPANEAHTSGTPSMQATPQHPICSISTIEKETVFTMYCQIVEFRSVCEELMIVLRIQDGTVSKAMFLQYDLEEATQELMTQSENYSDIGSTYVDILIVSPTQELKSLKEGTIVCLNGVRCNVRHPELGNEAELTLLELYLDASTASVTNLDTDHPIASSILRLLHKGESSGKRKGKICTETESISSKKKSRVEAVTTSFAVLNTSNSSDEMPPTATTSNGEQLMTCQSVRKKANGGGGGKGGGAKESFSHQRQSDPGGITTVINGESGSRTLKQFCESGVVDEVYKVEVMVEELQSHSTSQCNLCKEVAFCQHTWIWGVCLECGTTYTGQQLFQSFPCSVLRTAVTLPCIPCRESPHNTGGPEGETKRVASPGTTSSVVPILRLMLLLSDPHNTHECSKFNLTADCADLFFGVKASFQWLECGGREDVRELLKALYSQPGPHTFGLVKRCTSNGATQLDITNTSLSLIQQ</sequence>
<evidence type="ECO:0000313" key="3">
    <source>
        <dbReference type="Proteomes" id="UP001292094"/>
    </source>
</evidence>
<gene>
    <name evidence="2" type="ORF">Pmani_015135</name>
</gene>
<dbReference type="AlphaFoldDB" id="A0AAE1UCB4"/>
<dbReference type="Proteomes" id="UP001292094">
    <property type="component" value="Unassembled WGS sequence"/>
</dbReference>
<feature type="region of interest" description="Disordered" evidence="1">
    <location>
        <begin position="161"/>
        <end position="292"/>
    </location>
</feature>
<evidence type="ECO:0000313" key="2">
    <source>
        <dbReference type="EMBL" id="KAK4313519.1"/>
    </source>
</evidence>
<feature type="compositionally biased region" description="Gly residues" evidence="1">
    <location>
        <begin position="688"/>
        <end position="698"/>
    </location>
</feature>
<comment type="caution">
    <text evidence="2">The sequence shown here is derived from an EMBL/GenBank/DDBJ whole genome shotgun (WGS) entry which is preliminary data.</text>
</comment>
<proteinExistence type="predicted"/>